<evidence type="ECO:0000256" key="11">
    <source>
        <dbReference type="ARBA" id="ARBA00023136"/>
    </source>
</evidence>
<dbReference type="AlphaFoldDB" id="A0AAW1PEB6"/>
<dbReference type="InterPro" id="IPR006692">
    <property type="entry name" value="Beta-prop_COPA/B_2nd"/>
</dbReference>
<evidence type="ECO:0000256" key="6">
    <source>
        <dbReference type="ARBA" id="ARBA00022574"/>
    </source>
</evidence>
<dbReference type="GO" id="GO:0005198">
    <property type="term" value="F:structural molecule activity"/>
    <property type="evidence" value="ECO:0007669"/>
    <property type="project" value="InterPro"/>
</dbReference>
<proteinExistence type="predicted"/>
<dbReference type="FunFam" id="1.25.40.470:FF:000002">
    <property type="entry name" value="Coatomer subunit alpha"/>
    <property type="match status" value="1"/>
</dbReference>
<dbReference type="PROSITE" id="PS50294">
    <property type="entry name" value="WD_REPEATS_REGION"/>
    <property type="match status" value="5"/>
</dbReference>
<dbReference type="InterPro" id="IPR010714">
    <property type="entry name" value="Coatomer_asu_C"/>
</dbReference>
<comment type="caution">
    <text evidence="20">The sequence shown here is derived from an EMBL/GenBank/DDBJ whole genome shotgun (WGS) entry which is preliminary data.</text>
</comment>
<dbReference type="Pfam" id="PF23953">
    <property type="entry name" value="TPR_COPA_B"/>
    <property type="match status" value="1"/>
</dbReference>
<keyword evidence="7" id="KW-0677">Repeat</keyword>
<evidence type="ECO:0000256" key="13">
    <source>
        <dbReference type="ARBA" id="ARBA00025536"/>
    </source>
</evidence>
<keyword evidence="4 14" id="KW-0813">Transport</keyword>
<evidence type="ECO:0000256" key="5">
    <source>
        <dbReference type="ARBA" id="ARBA00022490"/>
    </source>
</evidence>
<keyword evidence="10 14" id="KW-0333">Golgi apparatus</keyword>
<dbReference type="InterPro" id="IPR047312">
    <property type="entry name" value="Coatomer_alpha_WD-assoc_reg"/>
</dbReference>
<evidence type="ECO:0000256" key="1">
    <source>
        <dbReference type="ARBA" id="ARBA00004255"/>
    </source>
</evidence>
<comment type="subcellular location">
    <subcellularLocation>
        <location evidence="14">Cytoplasm</location>
    </subcellularLocation>
    <subcellularLocation>
        <location evidence="1 14">Golgi apparatus membrane</location>
        <topology evidence="1 14">Peripheral membrane protein</topology>
        <orientation evidence="1">Cytoplasmic side</orientation>
    </subcellularLocation>
    <subcellularLocation>
        <location evidence="2">Cytoplasmic vesicle</location>
        <location evidence="2">COPI-coated vesicle membrane</location>
        <topology evidence="2">Peripheral membrane protein</topology>
        <orientation evidence="2">Cytoplasmic side</orientation>
    </subcellularLocation>
</comment>
<evidence type="ECO:0000259" key="18">
    <source>
        <dbReference type="Pfam" id="PF06957"/>
    </source>
</evidence>
<feature type="repeat" description="WD" evidence="15">
    <location>
        <begin position="5"/>
        <end position="46"/>
    </location>
</feature>
<dbReference type="FunFam" id="2.130.10.10:FF:000010">
    <property type="entry name" value="Coatomer subunit alpha"/>
    <property type="match status" value="1"/>
</dbReference>
<evidence type="ECO:0000256" key="9">
    <source>
        <dbReference type="ARBA" id="ARBA00022927"/>
    </source>
</evidence>
<keyword evidence="12" id="KW-0968">Cytoplasmic vesicle</keyword>
<keyword evidence="11 14" id="KW-0472">Membrane</keyword>
<keyword evidence="6 15" id="KW-0853">WD repeat</keyword>
<dbReference type="Proteomes" id="UP001489004">
    <property type="component" value="Unassembled WGS sequence"/>
</dbReference>
<dbReference type="InterPro" id="IPR056176">
    <property type="entry name" value="TPR_COPA_B"/>
</dbReference>
<feature type="repeat" description="WD" evidence="15">
    <location>
        <begin position="131"/>
        <end position="165"/>
    </location>
</feature>
<dbReference type="InterPro" id="IPR036322">
    <property type="entry name" value="WD40_repeat_dom_sf"/>
</dbReference>
<evidence type="ECO:0000256" key="2">
    <source>
        <dbReference type="ARBA" id="ARBA00004347"/>
    </source>
</evidence>
<dbReference type="GO" id="GO:0006886">
    <property type="term" value="P:intracellular protein transport"/>
    <property type="evidence" value="ECO:0007669"/>
    <property type="project" value="UniProtKB-UniRule"/>
</dbReference>
<dbReference type="PROSITE" id="PS00678">
    <property type="entry name" value="WD_REPEATS_1"/>
    <property type="match status" value="1"/>
</dbReference>
<dbReference type="Pfam" id="PF04053">
    <property type="entry name" value="B-prop_COPA_B_2nd"/>
    <property type="match status" value="1"/>
</dbReference>
<reference evidence="20 21" key="1">
    <citation type="journal article" date="2024" name="Nat. Commun.">
        <title>Phylogenomics reveals the evolutionary origins of lichenization in chlorophyte algae.</title>
        <authorList>
            <person name="Puginier C."/>
            <person name="Libourel C."/>
            <person name="Otte J."/>
            <person name="Skaloud P."/>
            <person name="Haon M."/>
            <person name="Grisel S."/>
            <person name="Petersen M."/>
            <person name="Berrin J.G."/>
            <person name="Delaux P.M."/>
            <person name="Dal Grande F."/>
            <person name="Keller J."/>
        </authorList>
    </citation>
    <scope>NUCLEOTIDE SEQUENCE [LARGE SCALE GENOMIC DNA]</scope>
    <source>
        <strain evidence="20 21">SAG 2043</strain>
    </source>
</reference>
<evidence type="ECO:0000256" key="8">
    <source>
        <dbReference type="ARBA" id="ARBA00022892"/>
    </source>
</evidence>
<evidence type="ECO:0000256" key="14">
    <source>
        <dbReference type="PIRNR" id="PIRNR003354"/>
    </source>
</evidence>
<dbReference type="SUPFAM" id="SSF50978">
    <property type="entry name" value="WD40 repeat-like"/>
    <property type="match status" value="1"/>
</dbReference>
<evidence type="ECO:0000256" key="3">
    <source>
        <dbReference type="ARBA" id="ARBA00011775"/>
    </source>
</evidence>
<dbReference type="PANTHER" id="PTHR19876">
    <property type="entry name" value="COATOMER"/>
    <property type="match status" value="1"/>
</dbReference>
<evidence type="ECO:0000256" key="4">
    <source>
        <dbReference type="ARBA" id="ARBA00022448"/>
    </source>
</evidence>
<comment type="function">
    <text evidence="13">The coatomer is a cytosolic protein complex that binds to dilysine motifs and reversibly associates with Golgi non-clathrin-coated vesicles, which further mediate biosynthetic protein transport from the ER, via the Golgi up to the trans Golgi network. Coatomer complex is required for budding from Golgi membranes, and is essential for the retrograde Golgi-to-ER transport of dilysine-tagged proteins.</text>
</comment>
<organism evidence="20 21">
    <name type="scientific">[Myrmecia] bisecta</name>
    <dbReference type="NCBI Taxonomy" id="41462"/>
    <lineage>
        <taxon>Eukaryota</taxon>
        <taxon>Viridiplantae</taxon>
        <taxon>Chlorophyta</taxon>
        <taxon>core chlorophytes</taxon>
        <taxon>Trebouxiophyceae</taxon>
        <taxon>Trebouxiales</taxon>
        <taxon>Trebouxiaceae</taxon>
        <taxon>Myrmecia</taxon>
    </lineage>
</organism>
<dbReference type="CDD" id="cd22948">
    <property type="entry name" value="Coatomer_WDAD_alpha"/>
    <property type="match status" value="1"/>
</dbReference>
<evidence type="ECO:0000313" key="21">
    <source>
        <dbReference type="Proteomes" id="UP001489004"/>
    </source>
</evidence>
<keyword evidence="8 14" id="KW-0931">ER-Golgi transport</keyword>
<feature type="repeat" description="WD" evidence="15">
    <location>
        <begin position="47"/>
        <end position="88"/>
    </location>
</feature>
<gene>
    <name evidence="20" type="ORF">WJX72_003405</name>
</gene>
<keyword evidence="5 14" id="KW-0963">Cytoplasm</keyword>
<dbReference type="PROSITE" id="PS50082">
    <property type="entry name" value="WD_REPEATS_2"/>
    <property type="match status" value="6"/>
</dbReference>
<feature type="domain" description="COPA/B TPR" evidence="19">
    <location>
        <begin position="628"/>
        <end position="770"/>
    </location>
</feature>
<evidence type="ECO:0000259" key="19">
    <source>
        <dbReference type="Pfam" id="PF23953"/>
    </source>
</evidence>
<evidence type="ECO:0000256" key="15">
    <source>
        <dbReference type="PROSITE-ProRule" id="PRU00221"/>
    </source>
</evidence>
<evidence type="ECO:0000256" key="16">
    <source>
        <dbReference type="SAM" id="MobiDB-lite"/>
    </source>
</evidence>
<dbReference type="InterPro" id="IPR001680">
    <property type="entry name" value="WD40_rpt"/>
</dbReference>
<feature type="repeat" description="WD" evidence="15">
    <location>
        <begin position="245"/>
        <end position="286"/>
    </location>
</feature>
<dbReference type="GO" id="GO:0006891">
    <property type="term" value="P:intra-Golgi vesicle-mediated transport"/>
    <property type="evidence" value="ECO:0007669"/>
    <property type="project" value="TreeGrafter"/>
</dbReference>
<dbReference type="InterPro" id="IPR011048">
    <property type="entry name" value="Haem_d1_sf"/>
</dbReference>
<feature type="compositionally biased region" description="Acidic residues" evidence="16">
    <location>
        <begin position="862"/>
        <end position="883"/>
    </location>
</feature>
<keyword evidence="9 14" id="KW-0653">Protein transport</keyword>
<dbReference type="Gene3D" id="1.25.40.470">
    <property type="match status" value="1"/>
</dbReference>
<dbReference type="Pfam" id="PF00400">
    <property type="entry name" value="WD40"/>
    <property type="match status" value="6"/>
</dbReference>
<dbReference type="GO" id="GO:0006890">
    <property type="term" value="P:retrograde vesicle-mediated transport, Golgi to endoplasmic reticulum"/>
    <property type="evidence" value="ECO:0007669"/>
    <property type="project" value="TreeGrafter"/>
</dbReference>
<comment type="subunit">
    <text evidence="3 14">Oligomeric complex that consists of at least the alpha, beta, beta', gamma, delta, epsilon and zeta subunits.</text>
</comment>
<feature type="domain" description="Coatomer alpha subunit C-terminal" evidence="18">
    <location>
        <begin position="815"/>
        <end position="1222"/>
    </location>
</feature>
<dbReference type="InterPro" id="IPR020472">
    <property type="entry name" value="WD40_PAC1"/>
</dbReference>
<dbReference type="Gene3D" id="2.130.10.10">
    <property type="entry name" value="YVTN repeat-like/Quinoprotein amine dehydrogenase"/>
    <property type="match status" value="1"/>
</dbReference>
<dbReference type="SUPFAM" id="SSF51004">
    <property type="entry name" value="C-terminal (heme d1) domain of cytochrome cd1-nitrite reductase"/>
    <property type="match status" value="1"/>
</dbReference>
<dbReference type="GO" id="GO:0006888">
    <property type="term" value="P:endoplasmic reticulum to Golgi vesicle-mediated transport"/>
    <property type="evidence" value="ECO:0007669"/>
    <property type="project" value="InterPro"/>
</dbReference>
<sequence>MLTKFETKSNRVKGLSFHPKRPWILASLHSGVVQLWDYRMGTLIDRFDEHDGPVRGVHFHKSQPLFVSGGDDYKIKVWNYKLRRCLFTLLGHLDYIRTVSFHTEYPWIVSASDDQTIRIWNWQSRTCISVLTGHNHYVMCASFHIKDDLVVSASLDQTVRVWDISGLRKKTVAPGGEDVMRMPQMNADLFGGGDAVVKYVLEGHDRGVNWAAFHPTLPLIVSGADDRQVKLWRMNDTKAWEVDTLRGHVNNVSCVMFHARQDIIVSNSEDKSIRVWDMSKRTGVQTFRREHDRFWILAAHPEVNLLAAGHDSGMIVFKLERERPAYATHGGTLYYVKERFLRTYDFSNQRDNPLISIRRPGTTGTNLGPRTLSYNPAENAVLVTSDADGGSYELYLVPKEAASGRGEPTPEAHRGTGGWAVFIARNRFAVLDKSGNQILIKNLRDEITKKCAAPCATTDAIFYAGTGNLLCRSEDKMVLFDVQQRSTIAELSTPFIKYVVWSGDMAQVALLSKHAIIIADKKLANACTVHETIRVKSAAWADNGVLVYTTLNHIKYCLPNGDSGIIRTLDVPVYITKVFGDTIYCLDRDGKNRQIQVDTTEFVFKLALLQRKFDQVLAMIRGSALCGQSIISYLQQKGFPEVALHFVKDERTRFNLAIECGNIEVALQSAQELDDKDTWHRLGVEALRQGNHQIVEFSYQKTKNFERLSFLYLITGNLEKLAKMLKIAEMRNDVMGRFHNALYLGDVRERVRILEETGQTSLAYVTAATHGLEEDAARIGEKLEEIPALDPAAVLLLPPTPILKEDNWPLLTVSKGFFENLAAKEADTSMAGLEEEDLDVAGAAWGDDGLDLGVGSPRAPEDDGVVVDGEAGEGEGDEEGGWEMEDLELPPDIGGEAAATSVETSVFVAPTPGVSPTQRWLQRVNLAAEHVAAGAFDQAMRLLNRQLGIVNFEPLQPYFLDVYNGAYAVVPSLPGLPPLPTALDRNWTADDPSKPPTSPALVYSLASLDERLKAAYKLVTEGKFSDALRHFTALLHIIPLVVVDTRREVDELKELITIAREYNVALRIELLRKEVKDDPVRIAELAAYFTHANLQPVHMALSLRSAMSIFFKLKNYNTCATFCRRLLELNPGQKMAQQARQVLAACERTPGDEVQLKYDPRNPFDVCSITFTPIYRGNKYVECPYTGARFQPECKGKISPVGDVARIGSDASGLLCSATQIR</sequence>
<dbReference type="Pfam" id="PF06957">
    <property type="entry name" value="COPI_C"/>
    <property type="match status" value="1"/>
</dbReference>
<dbReference type="InterPro" id="IPR050844">
    <property type="entry name" value="Coatomer_complex_subunit"/>
</dbReference>
<evidence type="ECO:0000256" key="12">
    <source>
        <dbReference type="ARBA" id="ARBA00023329"/>
    </source>
</evidence>
<feature type="repeat" description="WD" evidence="15">
    <location>
        <begin position="89"/>
        <end position="130"/>
    </location>
</feature>
<accession>A0AAW1PEB6</accession>
<dbReference type="InterPro" id="IPR015943">
    <property type="entry name" value="WD40/YVTN_repeat-like_dom_sf"/>
</dbReference>
<feature type="repeat" description="WD" evidence="15">
    <location>
        <begin position="201"/>
        <end position="242"/>
    </location>
</feature>
<dbReference type="InterPro" id="IPR016391">
    <property type="entry name" value="Coatomer_asu"/>
</dbReference>
<dbReference type="SMART" id="SM00320">
    <property type="entry name" value="WD40"/>
    <property type="match status" value="7"/>
</dbReference>
<dbReference type="GO" id="GO:0000139">
    <property type="term" value="C:Golgi membrane"/>
    <property type="evidence" value="ECO:0007669"/>
    <property type="project" value="UniProtKB-SubCell"/>
</dbReference>
<dbReference type="InterPro" id="IPR019775">
    <property type="entry name" value="WD40_repeat_CS"/>
</dbReference>
<name>A0AAW1PEB6_9CHLO</name>
<evidence type="ECO:0000313" key="20">
    <source>
        <dbReference type="EMBL" id="KAK9806803.1"/>
    </source>
</evidence>
<feature type="region of interest" description="Disordered" evidence="16">
    <location>
        <begin position="856"/>
        <end position="883"/>
    </location>
</feature>
<evidence type="ECO:0000256" key="7">
    <source>
        <dbReference type="ARBA" id="ARBA00022737"/>
    </source>
</evidence>
<dbReference type="PIRSF" id="PIRSF003354">
    <property type="entry name" value="Coatomer_alpha_subunit"/>
    <property type="match status" value="1"/>
</dbReference>
<dbReference type="PANTHER" id="PTHR19876:SF1">
    <property type="entry name" value="COATOMER SUBUNIT ALPHA"/>
    <property type="match status" value="1"/>
</dbReference>
<keyword evidence="21" id="KW-1185">Reference proteome</keyword>
<dbReference type="CDD" id="cd00200">
    <property type="entry name" value="WD40"/>
    <property type="match status" value="1"/>
</dbReference>
<evidence type="ECO:0000259" key="17">
    <source>
        <dbReference type="Pfam" id="PF04053"/>
    </source>
</evidence>
<protein>
    <recommendedName>
        <fullName evidence="14">Coatomer subunit alpha</fullName>
    </recommendedName>
</protein>
<dbReference type="EMBL" id="JALJOR010000013">
    <property type="protein sequence ID" value="KAK9806803.1"/>
    <property type="molecule type" value="Genomic_DNA"/>
</dbReference>
<dbReference type="PRINTS" id="PR00320">
    <property type="entry name" value="GPROTEINBRPT"/>
</dbReference>
<evidence type="ECO:0000256" key="10">
    <source>
        <dbReference type="ARBA" id="ARBA00023034"/>
    </source>
</evidence>
<dbReference type="GO" id="GO:0030126">
    <property type="term" value="C:COPI vesicle coat"/>
    <property type="evidence" value="ECO:0007669"/>
    <property type="project" value="UniProtKB-UniRule"/>
</dbReference>
<feature type="domain" description="COPA/B second beta-propeller" evidence="17">
    <location>
        <begin position="340"/>
        <end position="587"/>
    </location>
</feature>